<keyword evidence="8" id="KW-0067">ATP-binding</keyword>
<evidence type="ECO:0000256" key="8">
    <source>
        <dbReference type="ARBA" id="ARBA00022840"/>
    </source>
</evidence>
<dbReference type="InterPro" id="IPR036641">
    <property type="entry name" value="HPT_dom_sf"/>
</dbReference>
<comment type="catalytic activity">
    <reaction evidence="1">
        <text>ATP + protein L-histidine = ADP + protein N-phospho-L-histidine.</text>
        <dbReference type="EC" id="2.7.13.3"/>
    </reaction>
</comment>
<feature type="domain" description="Response regulatory" evidence="15">
    <location>
        <begin position="199"/>
        <end position="313"/>
    </location>
</feature>
<dbReference type="GO" id="GO:0005524">
    <property type="term" value="F:ATP binding"/>
    <property type="evidence" value="ECO:0007669"/>
    <property type="project" value="UniProtKB-KW"/>
</dbReference>
<evidence type="ECO:0000256" key="4">
    <source>
        <dbReference type="ARBA" id="ARBA00022475"/>
    </source>
</evidence>
<dbReference type="InterPro" id="IPR008207">
    <property type="entry name" value="Sig_transdc_His_kin_Hpt_dom"/>
</dbReference>
<keyword evidence="7" id="KW-0547">Nucleotide-binding</keyword>
<dbReference type="Gene3D" id="3.40.50.2300">
    <property type="match status" value="1"/>
</dbReference>
<keyword evidence="6" id="KW-0812">Transmembrane</keyword>
<dbReference type="EMBL" id="CP048222">
    <property type="protein sequence ID" value="QHT70097.1"/>
    <property type="molecule type" value="Genomic_DNA"/>
</dbReference>
<evidence type="ECO:0000256" key="13">
    <source>
        <dbReference type="PROSITE-ProRule" id="PRU00169"/>
    </source>
</evidence>
<accession>A0A6C0GQ94</accession>
<dbReference type="Pfam" id="PF02518">
    <property type="entry name" value="HATPase_c"/>
    <property type="match status" value="1"/>
</dbReference>
<dbReference type="InterPro" id="IPR011006">
    <property type="entry name" value="CheY-like_superfamily"/>
</dbReference>
<dbReference type="InterPro" id="IPR001789">
    <property type="entry name" value="Sig_transdc_resp-reg_receiver"/>
</dbReference>
<evidence type="ECO:0000256" key="2">
    <source>
        <dbReference type="ARBA" id="ARBA00004651"/>
    </source>
</evidence>
<evidence type="ECO:0000256" key="3">
    <source>
        <dbReference type="ARBA" id="ARBA00012438"/>
    </source>
</evidence>
<dbReference type="Proteomes" id="UP000480178">
    <property type="component" value="Chromosome"/>
</dbReference>
<feature type="modified residue" description="Phosphohistidine" evidence="12">
    <location>
        <position position="389"/>
    </location>
</feature>
<protein>
    <recommendedName>
        <fullName evidence="3">histidine kinase</fullName>
        <ecNumber evidence="3">2.7.13.3</ecNumber>
    </recommendedName>
</protein>
<dbReference type="InterPro" id="IPR036890">
    <property type="entry name" value="HATPase_C_sf"/>
</dbReference>
<evidence type="ECO:0000256" key="1">
    <source>
        <dbReference type="ARBA" id="ARBA00000085"/>
    </source>
</evidence>
<evidence type="ECO:0000313" key="17">
    <source>
        <dbReference type="EMBL" id="QHT70097.1"/>
    </source>
</evidence>
<dbReference type="SUPFAM" id="SSF52172">
    <property type="entry name" value="CheY-like"/>
    <property type="match status" value="1"/>
</dbReference>
<keyword evidence="11" id="KW-0472">Membrane</keyword>
<dbReference type="InterPro" id="IPR005467">
    <property type="entry name" value="His_kinase_dom"/>
</dbReference>
<evidence type="ECO:0000259" key="14">
    <source>
        <dbReference type="PROSITE" id="PS50109"/>
    </source>
</evidence>
<name>A0A6C0GQ94_9BACT</name>
<evidence type="ECO:0000256" key="11">
    <source>
        <dbReference type="ARBA" id="ARBA00023136"/>
    </source>
</evidence>
<sequence length="449" mass="50193">MILEKENFHLQEVLGLAIDPYKFRAQENGLYFQVEYDPNLPVYLQGDPGKICQVVINLIGNALKFTKTGGIRLEFTQVADVSASQEDILLKVMVSDSGIGIAKENQEIIFQSFTQADASINRKYGGSGLGLSIIKEMVLLMGGDLGVISPAMHTNLQDQGGIGSTFWFTLPLRKAPQQAVPVRTTAKIPKKINFEGKVHVLMAEDNAVNQRLANLILQEAGCVVTIAENGQEALIAIQKQVFDVVFMDLQMPVMDGYTATRQIRMINQDIPIIGLSANVYKEDIEQCFQVGMNDYLSKPYSAQKLIQKLQRWIDNPGTLEEIPASSTSVSTSSSHNYINLKQMEELTGGMVDEMKEMLEAVIVVEKEFMAALNEWLIHQNHVKLATSAHKLKPCLYLVGMDNYREVLEKLEQQSKTAINPEEISRLCVELKTIFSEAEIQLEKQLMQYA</sequence>
<evidence type="ECO:0000256" key="6">
    <source>
        <dbReference type="ARBA" id="ARBA00022692"/>
    </source>
</evidence>
<gene>
    <name evidence="17" type="ORF">GXP67_27345</name>
</gene>
<reference evidence="17 18" key="1">
    <citation type="submission" date="2020-01" db="EMBL/GenBank/DDBJ databases">
        <authorList>
            <person name="Kim M.K."/>
        </authorList>
    </citation>
    <scope>NUCLEOTIDE SEQUENCE [LARGE SCALE GENOMIC DNA]</scope>
    <source>
        <strain evidence="17 18">172606-1</strain>
    </source>
</reference>
<keyword evidence="4" id="KW-1003">Cell membrane</keyword>
<keyword evidence="9" id="KW-1133">Transmembrane helix</keyword>
<dbReference type="GO" id="GO:0000155">
    <property type="term" value="F:phosphorelay sensor kinase activity"/>
    <property type="evidence" value="ECO:0007669"/>
    <property type="project" value="UniProtKB-ARBA"/>
</dbReference>
<dbReference type="SMART" id="SM00448">
    <property type="entry name" value="REC"/>
    <property type="match status" value="1"/>
</dbReference>
<comment type="subcellular location">
    <subcellularLocation>
        <location evidence="2">Cell membrane</location>
        <topology evidence="2">Multi-pass membrane protein</topology>
    </subcellularLocation>
</comment>
<evidence type="ECO:0000259" key="15">
    <source>
        <dbReference type="PROSITE" id="PS50110"/>
    </source>
</evidence>
<dbReference type="SUPFAM" id="SSF47226">
    <property type="entry name" value="Histidine-containing phosphotransfer domain, HPT domain"/>
    <property type="match status" value="1"/>
</dbReference>
<dbReference type="GO" id="GO:0005886">
    <property type="term" value="C:plasma membrane"/>
    <property type="evidence" value="ECO:0007669"/>
    <property type="project" value="UniProtKB-SubCell"/>
</dbReference>
<dbReference type="EC" id="2.7.13.3" evidence="3"/>
<dbReference type="PANTHER" id="PTHR45339:SF1">
    <property type="entry name" value="HYBRID SIGNAL TRANSDUCTION HISTIDINE KINASE J"/>
    <property type="match status" value="1"/>
</dbReference>
<dbReference type="Gene3D" id="1.20.120.160">
    <property type="entry name" value="HPT domain"/>
    <property type="match status" value="1"/>
</dbReference>
<keyword evidence="10" id="KW-0902">Two-component regulatory system</keyword>
<dbReference type="AlphaFoldDB" id="A0A6C0GQ94"/>
<evidence type="ECO:0000256" key="7">
    <source>
        <dbReference type="ARBA" id="ARBA00022741"/>
    </source>
</evidence>
<organism evidence="17 18">
    <name type="scientific">Rhodocytophaga rosea</name>
    <dbReference type="NCBI Taxonomy" id="2704465"/>
    <lineage>
        <taxon>Bacteria</taxon>
        <taxon>Pseudomonadati</taxon>
        <taxon>Bacteroidota</taxon>
        <taxon>Cytophagia</taxon>
        <taxon>Cytophagales</taxon>
        <taxon>Rhodocytophagaceae</taxon>
        <taxon>Rhodocytophaga</taxon>
    </lineage>
</organism>
<dbReference type="PROSITE" id="PS50109">
    <property type="entry name" value="HIS_KIN"/>
    <property type="match status" value="1"/>
</dbReference>
<evidence type="ECO:0000313" key="18">
    <source>
        <dbReference type="Proteomes" id="UP000480178"/>
    </source>
</evidence>
<evidence type="ECO:0000256" key="5">
    <source>
        <dbReference type="ARBA" id="ARBA00022553"/>
    </source>
</evidence>
<dbReference type="InterPro" id="IPR004358">
    <property type="entry name" value="Sig_transdc_His_kin-like_C"/>
</dbReference>
<proteinExistence type="predicted"/>
<dbReference type="CDD" id="cd16922">
    <property type="entry name" value="HATPase_EvgS-ArcB-TorS-like"/>
    <property type="match status" value="1"/>
</dbReference>
<dbReference type="KEGG" id="rhoz:GXP67_27345"/>
<dbReference type="CDD" id="cd17546">
    <property type="entry name" value="REC_hyHK_CKI1_RcsC-like"/>
    <property type="match status" value="1"/>
</dbReference>
<evidence type="ECO:0000256" key="9">
    <source>
        <dbReference type="ARBA" id="ARBA00022989"/>
    </source>
</evidence>
<dbReference type="SUPFAM" id="SSF55874">
    <property type="entry name" value="ATPase domain of HSP90 chaperone/DNA topoisomerase II/histidine kinase"/>
    <property type="match status" value="1"/>
</dbReference>
<dbReference type="FunFam" id="3.30.565.10:FF:000010">
    <property type="entry name" value="Sensor histidine kinase RcsC"/>
    <property type="match status" value="1"/>
</dbReference>
<feature type="modified residue" description="4-aspartylphosphate" evidence="13">
    <location>
        <position position="248"/>
    </location>
</feature>
<dbReference type="Pfam" id="PF00072">
    <property type="entry name" value="Response_reg"/>
    <property type="match status" value="1"/>
</dbReference>
<dbReference type="PANTHER" id="PTHR45339">
    <property type="entry name" value="HYBRID SIGNAL TRANSDUCTION HISTIDINE KINASE J"/>
    <property type="match status" value="1"/>
</dbReference>
<evidence type="ECO:0000256" key="12">
    <source>
        <dbReference type="PROSITE-ProRule" id="PRU00110"/>
    </source>
</evidence>
<dbReference type="PRINTS" id="PR00344">
    <property type="entry name" value="BCTRLSENSOR"/>
</dbReference>
<keyword evidence="5 13" id="KW-0597">Phosphoprotein</keyword>
<keyword evidence="18" id="KW-1185">Reference proteome</keyword>
<dbReference type="RefSeq" id="WP_162446080.1">
    <property type="nucleotide sequence ID" value="NZ_CP048222.1"/>
</dbReference>
<evidence type="ECO:0000259" key="16">
    <source>
        <dbReference type="PROSITE" id="PS50894"/>
    </source>
</evidence>
<dbReference type="PROSITE" id="PS50894">
    <property type="entry name" value="HPT"/>
    <property type="match status" value="1"/>
</dbReference>
<dbReference type="InterPro" id="IPR003594">
    <property type="entry name" value="HATPase_dom"/>
</dbReference>
<feature type="domain" description="HPt" evidence="16">
    <location>
        <begin position="350"/>
        <end position="448"/>
    </location>
</feature>
<dbReference type="SMART" id="SM00387">
    <property type="entry name" value="HATPase_c"/>
    <property type="match status" value="1"/>
</dbReference>
<dbReference type="PROSITE" id="PS50110">
    <property type="entry name" value="RESPONSE_REGULATORY"/>
    <property type="match status" value="1"/>
</dbReference>
<dbReference type="Gene3D" id="3.30.565.10">
    <property type="entry name" value="Histidine kinase-like ATPase, C-terminal domain"/>
    <property type="match status" value="1"/>
</dbReference>
<evidence type="ECO:0000256" key="10">
    <source>
        <dbReference type="ARBA" id="ARBA00023012"/>
    </source>
</evidence>
<feature type="domain" description="Histidine kinase" evidence="14">
    <location>
        <begin position="1"/>
        <end position="174"/>
    </location>
</feature>